<dbReference type="PANTHER" id="PTHR33204">
    <property type="entry name" value="TRANSCRIPTIONAL REGULATOR, MARR FAMILY"/>
    <property type="match status" value="1"/>
</dbReference>
<comment type="caution">
    <text evidence="6">The sequence shown here is derived from an EMBL/GenBank/DDBJ whole genome shotgun (WGS) entry which is preliminary data.</text>
</comment>
<dbReference type="RefSeq" id="WP_145748760.1">
    <property type="nucleotide sequence ID" value="NZ_VITN01000002.1"/>
</dbReference>
<organism evidence="6 7">
    <name type="scientific">Nitrospirillum amazonense</name>
    <dbReference type="NCBI Taxonomy" id="28077"/>
    <lineage>
        <taxon>Bacteria</taxon>
        <taxon>Pseudomonadati</taxon>
        <taxon>Pseudomonadota</taxon>
        <taxon>Alphaproteobacteria</taxon>
        <taxon>Rhodospirillales</taxon>
        <taxon>Azospirillaceae</taxon>
        <taxon>Nitrospirillum</taxon>
    </lineage>
</organism>
<dbReference type="InterPro" id="IPR036390">
    <property type="entry name" value="WH_DNA-bd_sf"/>
</dbReference>
<gene>
    <name evidence="6" type="ORF">FBZ89_102328</name>
</gene>
<feature type="region of interest" description="Disordered" evidence="4">
    <location>
        <begin position="163"/>
        <end position="188"/>
    </location>
</feature>
<dbReference type="InterPro" id="IPR002577">
    <property type="entry name" value="HTH_HxlR"/>
</dbReference>
<evidence type="ECO:0000256" key="3">
    <source>
        <dbReference type="ARBA" id="ARBA00023163"/>
    </source>
</evidence>
<keyword evidence="2" id="KW-0238">DNA-binding</keyword>
<feature type="domain" description="HTH hxlR-type" evidence="5">
    <location>
        <begin position="11"/>
        <end position="108"/>
    </location>
</feature>
<dbReference type="OrthoDB" id="9782219at2"/>
<dbReference type="AlphaFoldDB" id="A0A560FPR6"/>
<evidence type="ECO:0000313" key="7">
    <source>
        <dbReference type="Proteomes" id="UP000319859"/>
    </source>
</evidence>
<dbReference type="SUPFAM" id="SSF46785">
    <property type="entry name" value="Winged helix' DNA-binding domain"/>
    <property type="match status" value="1"/>
</dbReference>
<evidence type="ECO:0000313" key="6">
    <source>
        <dbReference type="EMBL" id="TWB23571.1"/>
    </source>
</evidence>
<evidence type="ECO:0000256" key="4">
    <source>
        <dbReference type="SAM" id="MobiDB-lite"/>
    </source>
</evidence>
<dbReference type="GO" id="GO:0003677">
    <property type="term" value="F:DNA binding"/>
    <property type="evidence" value="ECO:0007669"/>
    <property type="project" value="UniProtKB-KW"/>
</dbReference>
<keyword evidence="3" id="KW-0804">Transcription</keyword>
<keyword evidence="1" id="KW-0805">Transcription regulation</keyword>
<dbReference type="InterPro" id="IPR036388">
    <property type="entry name" value="WH-like_DNA-bd_sf"/>
</dbReference>
<reference evidence="6 7" key="1">
    <citation type="submission" date="2019-06" db="EMBL/GenBank/DDBJ databases">
        <title>Genomic Encyclopedia of Type Strains, Phase IV (KMG-V): Genome sequencing to study the core and pangenomes of soil and plant-associated prokaryotes.</title>
        <authorList>
            <person name="Whitman W."/>
        </authorList>
    </citation>
    <scope>NUCLEOTIDE SEQUENCE [LARGE SCALE GENOMIC DNA]</scope>
    <source>
        <strain evidence="6 7">BR 11880</strain>
    </source>
</reference>
<dbReference type="Gene3D" id="1.10.10.10">
    <property type="entry name" value="Winged helix-like DNA-binding domain superfamily/Winged helix DNA-binding domain"/>
    <property type="match status" value="1"/>
</dbReference>
<dbReference type="Proteomes" id="UP000319859">
    <property type="component" value="Unassembled WGS sequence"/>
</dbReference>
<sequence length="188" mass="20349">MHDSSPINPQCPIARSLDRVGEWWSMLILREAFLGASRFDQFQKNLGIAPNMLTRRLQTLVANGLLEKRPYSTRPLRHEYVLTAAGQDFRPVLWTIMAWGNQHFAPEGPAIQLVDSATGAPAEPMLVDRHTGRPLTYPAFRVVAGPAADARTKARYPTWPATAPATAAATAPTPNPTESAAAPTGAAA</sequence>
<dbReference type="PANTHER" id="PTHR33204:SF17">
    <property type="entry name" value="TRANSCRIPTIONAL REGULATORY PROTEIN"/>
    <property type="match status" value="1"/>
</dbReference>
<accession>A0A560FPR6</accession>
<evidence type="ECO:0000256" key="2">
    <source>
        <dbReference type="ARBA" id="ARBA00023125"/>
    </source>
</evidence>
<dbReference type="Pfam" id="PF01638">
    <property type="entry name" value="HxlR"/>
    <property type="match status" value="1"/>
</dbReference>
<evidence type="ECO:0000259" key="5">
    <source>
        <dbReference type="PROSITE" id="PS51118"/>
    </source>
</evidence>
<name>A0A560FPR6_9PROT</name>
<proteinExistence type="predicted"/>
<dbReference type="EMBL" id="VITN01000002">
    <property type="protein sequence ID" value="TWB23571.1"/>
    <property type="molecule type" value="Genomic_DNA"/>
</dbReference>
<protein>
    <submittedName>
        <fullName evidence="6">HxlR family transcriptional regulator</fullName>
    </submittedName>
</protein>
<dbReference type="PROSITE" id="PS51118">
    <property type="entry name" value="HTH_HXLR"/>
    <property type="match status" value="1"/>
</dbReference>
<evidence type="ECO:0000256" key="1">
    <source>
        <dbReference type="ARBA" id="ARBA00023015"/>
    </source>
</evidence>